<proteinExistence type="predicted"/>
<evidence type="ECO:0000256" key="1">
    <source>
        <dbReference type="SAM" id="MobiDB-lite"/>
    </source>
</evidence>
<dbReference type="EMBL" id="JAUHQC010000016">
    <property type="protein sequence ID" value="MDN4534238.1"/>
    <property type="molecule type" value="Genomic_DNA"/>
</dbReference>
<feature type="compositionally biased region" description="Polar residues" evidence="1">
    <location>
        <begin position="341"/>
        <end position="350"/>
    </location>
</feature>
<feature type="transmembrane region" description="Helical" evidence="2">
    <location>
        <begin position="263"/>
        <end position="290"/>
    </location>
</feature>
<comment type="caution">
    <text evidence="3">The sequence shown here is derived from an EMBL/GenBank/DDBJ whole genome shotgun (WGS) entry which is preliminary data.</text>
</comment>
<protein>
    <recommendedName>
        <fullName evidence="5">Lytic regulatory protein</fullName>
    </recommendedName>
</protein>
<feature type="transmembrane region" description="Helical" evidence="2">
    <location>
        <begin position="163"/>
        <end position="196"/>
    </location>
</feature>
<evidence type="ECO:0000313" key="4">
    <source>
        <dbReference type="Proteomes" id="UP001171687"/>
    </source>
</evidence>
<feature type="transmembrane region" description="Helical" evidence="2">
    <location>
        <begin position="61"/>
        <end position="91"/>
    </location>
</feature>
<feature type="transmembrane region" description="Helical" evidence="2">
    <location>
        <begin position="20"/>
        <end position="41"/>
    </location>
</feature>
<dbReference type="Proteomes" id="UP001171687">
    <property type="component" value="Unassembled WGS sequence"/>
</dbReference>
<organism evidence="3 4">
    <name type="scientific">Staphylococcus auricularis</name>
    <dbReference type="NCBI Taxonomy" id="29379"/>
    <lineage>
        <taxon>Bacteria</taxon>
        <taxon>Bacillati</taxon>
        <taxon>Bacillota</taxon>
        <taxon>Bacilli</taxon>
        <taxon>Bacillales</taxon>
        <taxon>Staphylococcaceae</taxon>
        <taxon>Staphylococcus</taxon>
    </lineage>
</organism>
<keyword evidence="2" id="KW-0472">Membrane</keyword>
<feature type="compositionally biased region" description="Polar residues" evidence="1">
    <location>
        <begin position="303"/>
        <end position="322"/>
    </location>
</feature>
<feature type="transmembrane region" description="Helical" evidence="2">
    <location>
        <begin position="226"/>
        <end position="243"/>
    </location>
</feature>
<evidence type="ECO:0008006" key="5">
    <source>
        <dbReference type="Google" id="ProtNLM"/>
    </source>
</evidence>
<feature type="compositionally biased region" description="Basic and acidic residues" evidence="1">
    <location>
        <begin position="351"/>
        <end position="364"/>
    </location>
</feature>
<gene>
    <name evidence="3" type="ORF">QYH67_11835</name>
</gene>
<evidence type="ECO:0000313" key="3">
    <source>
        <dbReference type="EMBL" id="MDN4534238.1"/>
    </source>
</evidence>
<name>A0AAW7MFW0_9STAP</name>
<feature type="region of interest" description="Disordered" evidence="1">
    <location>
        <begin position="303"/>
        <end position="364"/>
    </location>
</feature>
<feature type="transmembrane region" description="Helical" evidence="2">
    <location>
        <begin position="120"/>
        <end position="143"/>
    </location>
</feature>
<reference evidence="3" key="1">
    <citation type="submission" date="2023-07" db="EMBL/GenBank/DDBJ databases">
        <title>Evaluation of the beneficial properties of pineapple isolates.</title>
        <authorList>
            <person name="Adefiranye O."/>
        </authorList>
    </citation>
    <scope>NUCLEOTIDE SEQUENCE</scope>
    <source>
        <strain evidence="3">PAPLE_T1</strain>
    </source>
</reference>
<evidence type="ECO:0000256" key="2">
    <source>
        <dbReference type="SAM" id="Phobius"/>
    </source>
</evidence>
<dbReference type="AlphaFoldDB" id="A0AAW7MFW0"/>
<keyword evidence="2" id="KW-1133">Transmembrane helix</keyword>
<accession>A0AAW7MFW0</accession>
<sequence>MFKFHKLAIQNMKPQHAKTLLITLIGLVILFVLAFVSVIPVSAAIQTLVLSLMMQQITGKVIALIALAILLPILLYIFIGYPLIAGIIHAIRKAINKEKVSFSDIIASFRKGRYAKSLKLSLFTLLFLVILGVITYIVVQLANLGVSHLFSAIQARLATSEHFIGYALTLNVILVLILAFIQSIITWFFTIVIVNYTTAYTEDPRRGAWKDVKLGFKGIKNGNKTWFKFFIGILLLNLIVLILDGPVNQALVISTGGISQTVATILINIFMVIVVIVRILIYYFNIIAVVQYFNRNGRLNGSDNTTSAQPSVGPSNIQSSGLNAEDYATPSNDETSHHQTESNVDESQVTESDRDTTKSDEPKQ</sequence>
<dbReference type="RefSeq" id="WP_191962513.1">
    <property type="nucleotide sequence ID" value="NZ_CAKZJA010000003.1"/>
</dbReference>
<keyword evidence="2" id="KW-0812">Transmembrane</keyword>